<proteinExistence type="predicted"/>
<evidence type="ECO:0000313" key="1">
    <source>
        <dbReference type="EMBL" id="MDV7292045.1"/>
    </source>
</evidence>
<name>A0AAE4VD86_MYCFO</name>
<accession>A0AAE4VD86</accession>
<organism evidence="1 2">
    <name type="scientific">Mycolicibacterium fortuitum</name>
    <name type="common">Mycobacterium fortuitum</name>
    <dbReference type="NCBI Taxonomy" id="1766"/>
    <lineage>
        <taxon>Bacteria</taxon>
        <taxon>Bacillati</taxon>
        <taxon>Actinomycetota</taxon>
        <taxon>Actinomycetes</taxon>
        <taxon>Mycobacteriales</taxon>
        <taxon>Mycobacteriaceae</taxon>
        <taxon>Mycolicibacterium</taxon>
    </lineage>
</organism>
<protein>
    <submittedName>
        <fullName evidence="1">Uncharacterized protein</fullName>
    </submittedName>
</protein>
<sequence>MKRVDLADIGGADLGTVMREQADARAAVAAAKSEIYVYVLEVTFFGEYGWTSVHRTIEGAKARLFEKVDEYGVREEFAGMANVVGDESVAAGEEGDVVVWGISKLPVEE</sequence>
<dbReference type="AlphaFoldDB" id="A0AAE4VD86"/>
<dbReference type="RefSeq" id="WP_317722275.1">
    <property type="nucleotide sequence ID" value="NZ_JAWLVK010000015.1"/>
</dbReference>
<comment type="caution">
    <text evidence="1">The sequence shown here is derived from an EMBL/GenBank/DDBJ whole genome shotgun (WGS) entry which is preliminary data.</text>
</comment>
<dbReference type="Proteomes" id="UP001186041">
    <property type="component" value="Unassembled WGS sequence"/>
</dbReference>
<dbReference type="EMBL" id="JAWLVV010000015">
    <property type="protein sequence ID" value="MDV7292045.1"/>
    <property type="molecule type" value="Genomic_DNA"/>
</dbReference>
<evidence type="ECO:0000313" key="2">
    <source>
        <dbReference type="Proteomes" id="UP001186041"/>
    </source>
</evidence>
<reference evidence="1" key="1">
    <citation type="submission" date="2023-10" db="EMBL/GenBank/DDBJ databases">
        <title>Mycolicibacterium fortuitum clinical isolates causing pulmonary infections in humans.</title>
        <authorList>
            <person name="Mejia-Ponce P.M."/>
            <person name="Zenteno-Cuevas R."/>
            <person name="Licona-Cassani C."/>
        </authorList>
    </citation>
    <scope>NUCLEOTIDE SEQUENCE</scope>
    <source>
        <strain evidence="1">M8</strain>
    </source>
</reference>
<gene>
    <name evidence="1" type="ORF">R4485_17905</name>
</gene>